<dbReference type="Proteomes" id="UP001321786">
    <property type="component" value="Chromosome"/>
</dbReference>
<evidence type="ECO:0000259" key="8">
    <source>
        <dbReference type="Pfam" id="PF05036"/>
    </source>
</evidence>
<keyword evidence="7" id="KW-0732">Signal</keyword>
<sequence length="816" mass="92923">MKKLTILSILILLAIISHSSSFCESPKYVVQLGAYSYEKNADIMYKSLLLNDYKAFKSTSKYIYVLVGPFNSKLEANITLNKLKLDGYNAYVKTYIQSNNSTSSQSSDASVSTYETNKIKSTSTESERISNVYSELDPSFKINTIGVQNTPFNNDVVFQGVFDSTALYFEVKDNWIPNDNNFIYFTYNNTNLTQNTNSSLTVYLNSIPIKSYLLSEVNKTHKLLIPAHSLKKGFNELKFGIYSRISTLPCEDNFNPANWLVIDKNSYVHIEYTSKIDTNAISDFPYPYFKNDESFPYNAKLIYPDNYISSDLSPMFTFISNIGKILKFEKKDLKFASSEDIKKNDSNFIFIGSIKTMPSSLQNYLSKDEIERAKRDALIKEIYLSSDHKYKLLLVTSSNIKSLNNAVISLTDNELVKQMKNSSIWISENQIFSSTSSKNNELITLKSLGYSSTLFEGIKKGISNFSYSIPKNWDIDENSKFILKGKISGVIDLERSAVSVFINGIPAGSVNLNTFSSNDFITEFKIPSEIINEPTYNIKIVYNLKVLDDKCDLNFRNDLWAFISNETALLLPHSEKTSYTLNNLSAPFIKDNNINNFGLVLPERINKDYIKDLTTIIQVISSNSTKTNIIPIYKSDDKIDENVIVFGTPSTTPFIKTINPELYIKYNKDFSSLIPNKNMDLLENLYNNSSTIQLISSKLINNHFALIISSLDNSNMSILSKAFSNNFFGEIITTPCVIIDQYGLLHSYSIIEEVDENELLKDKTDLEKQKAKDLDKNRLINYDEYKNFMITLTIICLITLSIILILVINRKKYKNK</sequence>
<dbReference type="InterPro" id="IPR018513">
    <property type="entry name" value="Cell_synthase_bac"/>
</dbReference>
<protein>
    <submittedName>
        <fullName evidence="9">Cellulose biosynthesis cyclic di-GMP-binding regulatory protein BcsB</fullName>
    </submittedName>
</protein>
<keyword evidence="3 6" id="KW-0812">Transmembrane</keyword>
<dbReference type="GO" id="GO:0006011">
    <property type="term" value="P:UDP-alpha-D-glucose metabolic process"/>
    <property type="evidence" value="ECO:0007669"/>
    <property type="project" value="InterPro"/>
</dbReference>
<dbReference type="GO" id="GO:0005886">
    <property type="term" value="C:plasma membrane"/>
    <property type="evidence" value="ECO:0007669"/>
    <property type="project" value="UniProtKB-SubCell"/>
</dbReference>
<evidence type="ECO:0000256" key="4">
    <source>
        <dbReference type="ARBA" id="ARBA00022989"/>
    </source>
</evidence>
<dbReference type="RefSeq" id="WP_338536152.1">
    <property type="nucleotide sequence ID" value="NZ_AP028654.1"/>
</dbReference>
<dbReference type="InterPro" id="IPR036680">
    <property type="entry name" value="SPOR-like_sf"/>
</dbReference>
<keyword evidence="2" id="KW-1003">Cell membrane</keyword>
<dbReference type="PANTHER" id="PTHR39083">
    <property type="entry name" value="CYCLIC DI-GMP-BINDING PROTEIN"/>
    <property type="match status" value="1"/>
</dbReference>
<dbReference type="Pfam" id="PF03170">
    <property type="entry name" value="BcsB"/>
    <property type="match status" value="1"/>
</dbReference>
<feature type="signal peptide" evidence="7">
    <location>
        <begin position="1"/>
        <end position="22"/>
    </location>
</feature>
<dbReference type="Gene3D" id="3.30.70.1070">
    <property type="entry name" value="Sporulation related repeat"/>
    <property type="match status" value="1"/>
</dbReference>
<evidence type="ECO:0000256" key="2">
    <source>
        <dbReference type="ARBA" id="ARBA00022475"/>
    </source>
</evidence>
<gene>
    <name evidence="9" type="ORF">HLPR_01140</name>
</gene>
<dbReference type="GO" id="GO:0042834">
    <property type="term" value="F:peptidoglycan binding"/>
    <property type="evidence" value="ECO:0007669"/>
    <property type="project" value="InterPro"/>
</dbReference>
<dbReference type="PROSITE" id="PS00018">
    <property type="entry name" value="EF_HAND_1"/>
    <property type="match status" value="1"/>
</dbReference>
<dbReference type="PANTHER" id="PTHR39083:SF1">
    <property type="entry name" value="CYCLIC DI-GMP-BINDING PROTEIN"/>
    <property type="match status" value="1"/>
</dbReference>
<dbReference type="Gene3D" id="2.60.120.260">
    <property type="entry name" value="Galactose-binding domain-like"/>
    <property type="match status" value="2"/>
</dbReference>
<dbReference type="AlphaFoldDB" id="A0AAU9EEE4"/>
<proteinExistence type="predicted"/>
<feature type="domain" description="SPOR" evidence="8">
    <location>
        <begin position="26"/>
        <end position="93"/>
    </location>
</feature>
<keyword evidence="5 6" id="KW-0472">Membrane</keyword>
<evidence type="ECO:0000256" key="5">
    <source>
        <dbReference type="ARBA" id="ARBA00023136"/>
    </source>
</evidence>
<feature type="chain" id="PRO_5043459825" evidence="7">
    <location>
        <begin position="23"/>
        <end position="816"/>
    </location>
</feature>
<feature type="transmembrane region" description="Helical" evidence="6">
    <location>
        <begin position="788"/>
        <end position="808"/>
    </location>
</feature>
<reference evidence="9 10" key="1">
    <citation type="submission" date="2023-08" db="EMBL/GenBank/DDBJ databases">
        <title>Helicovermis profunda gen. nov., sp. nov., a novel mesophilic, fermentative bacterium within the Bacillota from a deep-sea hydrothermal vent chimney.</title>
        <authorList>
            <person name="Miyazaki U."/>
            <person name="Mizutani D."/>
            <person name="Hashimoto Y."/>
            <person name="Tame A."/>
            <person name="Sawayama S."/>
            <person name="Miyazaki J."/>
            <person name="Takai K."/>
            <person name="Nakagawa S."/>
        </authorList>
    </citation>
    <scope>NUCLEOTIDE SEQUENCE [LARGE SCALE GENOMIC DNA]</scope>
    <source>
        <strain evidence="9 10">S502</strain>
    </source>
</reference>
<dbReference type="Pfam" id="PF05036">
    <property type="entry name" value="SPOR"/>
    <property type="match status" value="1"/>
</dbReference>
<keyword evidence="4 6" id="KW-1133">Transmembrane helix</keyword>
<evidence type="ECO:0000313" key="9">
    <source>
        <dbReference type="EMBL" id="BEP27783.1"/>
    </source>
</evidence>
<dbReference type="InterPro" id="IPR007730">
    <property type="entry name" value="SPOR-like_dom"/>
</dbReference>
<dbReference type="KEGG" id="hprf:HLPR_01140"/>
<evidence type="ECO:0000256" key="6">
    <source>
        <dbReference type="SAM" id="Phobius"/>
    </source>
</evidence>
<evidence type="ECO:0000313" key="10">
    <source>
        <dbReference type="Proteomes" id="UP001321786"/>
    </source>
</evidence>
<evidence type="ECO:0000256" key="1">
    <source>
        <dbReference type="ARBA" id="ARBA00004162"/>
    </source>
</evidence>
<dbReference type="InterPro" id="IPR018247">
    <property type="entry name" value="EF_Hand_1_Ca_BS"/>
</dbReference>
<evidence type="ECO:0000256" key="3">
    <source>
        <dbReference type="ARBA" id="ARBA00022692"/>
    </source>
</evidence>
<accession>A0AAU9EEE4</accession>
<keyword evidence="10" id="KW-1185">Reference proteome</keyword>
<dbReference type="SUPFAM" id="SSF110997">
    <property type="entry name" value="Sporulation related repeat"/>
    <property type="match status" value="1"/>
</dbReference>
<comment type="subcellular location">
    <subcellularLocation>
        <location evidence="1">Cell membrane</location>
        <topology evidence="1">Single-pass membrane protein</topology>
    </subcellularLocation>
</comment>
<organism evidence="9 10">
    <name type="scientific">Helicovermis profundi</name>
    <dbReference type="NCBI Taxonomy" id="3065157"/>
    <lineage>
        <taxon>Bacteria</taxon>
        <taxon>Bacillati</taxon>
        <taxon>Bacillota</taxon>
        <taxon>Clostridia</taxon>
        <taxon>Helicovermis</taxon>
    </lineage>
</organism>
<name>A0AAU9EEE4_9FIRM</name>
<evidence type="ECO:0000256" key="7">
    <source>
        <dbReference type="SAM" id="SignalP"/>
    </source>
</evidence>
<dbReference type="EMBL" id="AP028654">
    <property type="protein sequence ID" value="BEP27783.1"/>
    <property type="molecule type" value="Genomic_DNA"/>
</dbReference>